<organism evidence="1 2">
    <name type="scientific">Cercophora scortea</name>
    <dbReference type="NCBI Taxonomy" id="314031"/>
    <lineage>
        <taxon>Eukaryota</taxon>
        <taxon>Fungi</taxon>
        <taxon>Dikarya</taxon>
        <taxon>Ascomycota</taxon>
        <taxon>Pezizomycotina</taxon>
        <taxon>Sordariomycetes</taxon>
        <taxon>Sordariomycetidae</taxon>
        <taxon>Sordariales</taxon>
        <taxon>Lasiosphaeriaceae</taxon>
        <taxon>Cercophora</taxon>
    </lineage>
</organism>
<evidence type="ECO:0000313" key="1">
    <source>
        <dbReference type="EMBL" id="KAK3332494.1"/>
    </source>
</evidence>
<reference evidence="1" key="2">
    <citation type="submission" date="2023-06" db="EMBL/GenBank/DDBJ databases">
        <authorList>
            <consortium name="Lawrence Berkeley National Laboratory"/>
            <person name="Haridas S."/>
            <person name="Hensen N."/>
            <person name="Bonometti L."/>
            <person name="Westerberg I."/>
            <person name="Brannstrom I.O."/>
            <person name="Guillou S."/>
            <person name="Cros-Aarteil S."/>
            <person name="Calhoun S."/>
            <person name="Kuo A."/>
            <person name="Mondo S."/>
            <person name="Pangilinan J."/>
            <person name="Riley R."/>
            <person name="Labutti K."/>
            <person name="Andreopoulos B."/>
            <person name="Lipzen A."/>
            <person name="Chen C."/>
            <person name="Yanf M."/>
            <person name="Daum C."/>
            <person name="Ng V."/>
            <person name="Clum A."/>
            <person name="Steindorff A."/>
            <person name="Ohm R."/>
            <person name="Martin F."/>
            <person name="Silar P."/>
            <person name="Natvig D."/>
            <person name="Lalanne C."/>
            <person name="Gautier V."/>
            <person name="Ament-Velasquez S.L."/>
            <person name="Kruys A."/>
            <person name="Hutchinson M.I."/>
            <person name="Powell A.J."/>
            <person name="Barry K."/>
            <person name="Miller A.N."/>
            <person name="Grigoriev I.V."/>
            <person name="Debuchy R."/>
            <person name="Gladieux P."/>
            <person name="Thoren M.H."/>
            <person name="Johannesson H."/>
        </authorList>
    </citation>
    <scope>NUCLEOTIDE SEQUENCE</scope>
    <source>
        <strain evidence="1">SMH4131-1</strain>
    </source>
</reference>
<proteinExistence type="predicted"/>
<comment type="caution">
    <text evidence="1">The sequence shown here is derived from an EMBL/GenBank/DDBJ whole genome shotgun (WGS) entry which is preliminary data.</text>
</comment>
<name>A0AAE0MIP0_9PEZI</name>
<protein>
    <submittedName>
        <fullName evidence="1">Uncharacterized protein</fullName>
    </submittedName>
</protein>
<dbReference type="AlphaFoldDB" id="A0AAE0MIP0"/>
<reference evidence="1" key="1">
    <citation type="journal article" date="2023" name="Mol. Phylogenet. Evol.">
        <title>Genome-scale phylogeny and comparative genomics of the fungal order Sordariales.</title>
        <authorList>
            <person name="Hensen N."/>
            <person name="Bonometti L."/>
            <person name="Westerberg I."/>
            <person name="Brannstrom I.O."/>
            <person name="Guillou S."/>
            <person name="Cros-Aarteil S."/>
            <person name="Calhoun S."/>
            <person name="Haridas S."/>
            <person name="Kuo A."/>
            <person name="Mondo S."/>
            <person name="Pangilinan J."/>
            <person name="Riley R."/>
            <person name="LaButti K."/>
            <person name="Andreopoulos B."/>
            <person name="Lipzen A."/>
            <person name="Chen C."/>
            <person name="Yan M."/>
            <person name="Daum C."/>
            <person name="Ng V."/>
            <person name="Clum A."/>
            <person name="Steindorff A."/>
            <person name="Ohm R.A."/>
            <person name="Martin F."/>
            <person name="Silar P."/>
            <person name="Natvig D.O."/>
            <person name="Lalanne C."/>
            <person name="Gautier V."/>
            <person name="Ament-Velasquez S.L."/>
            <person name="Kruys A."/>
            <person name="Hutchinson M.I."/>
            <person name="Powell A.J."/>
            <person name="Barry K."/>
            <person name="Miller A.N."/>
            <person name="Grigoriev I.V."/>
            <person name="Debuchy R."/>
            <person name="Gladieux P."/>
            <person name="Hiltunen Thoren M."/>
            <person name="Johannesson H."/>
        </authorList>
    </citation>
    <scope>NUCLEOTIDE SEQUENCE</scope>
    <source>
        <strain evidence="1">SMH4131-1</strain>
    </source>
</reference>
<dbReference type="EMBL" id="JAUEPO010000002">
    <property type="protein sequence ID" value="KAK3332494.1"/>
    <property type="molecule type" value="Genomic_DNA"/>
</dbReference>
<accession>A0AAE0MIP0</accession>
<sequence length="197" mass="22627">MRCVGLLLVCCSNFQPPIPIFSCHTVPCISLPIHRVPIAGWLRVNHGSRQLPTTGFCEMGLMHERDGLPSVISTCQHEPGEHVELLERRTEGRWRMEGESPWNWTPKCPPIRLSRRRRRQVMGRRHYRPRHQKQRAARAQGHQLRIDNFQVAIGCRSTNRAQCSQVVLFVPSTPSTIPGTEEGYLEFGQWFGSQLAR</sequence>
<dbReference type="Proteomes" id="UP001286456">
    <property type="component" value="Unassembled WGS sequence"/>
</dbReference>
<gene>
    <name evidence="1" type="ORF">B0T19DRAFT_415801</name>
</gene>
<keyword evidence="2" id="KW-1185">Reference proteome</keyword>
<evidence type="ECO:0000313" key="2">
    <source>
        <dbReference type="Proteomes" id="UP001286456"/>
    </source>
</evidence>